<evidence type="ECO:0000256" key="3">
    <source>
        <dbReference type="ARBA" id="ARBA00022692"/>
    </source>
</evidence>
<dbReference type="GO" id="GO:0015171">
    <property type="term" value="F:amino acid transmembrane transporter activity"/>
    <property type="evidence" value="ECO:0007669"/>
    <property type="project" value="TreeGrafter"/>
</dbReference>
<reference evidence="7 8" key="1">
    <citation type="submission" date="2020-02" db="EMBL/GenBank/DDBJ databases">
        <authorList>
            <person name="Chen W.-M."/>
        </authorList>
    </citation>
    <scope>NUCLEOTIDE SEQUENCE [LARGE SCALE GENOMIC DNA]</scope>
    <source>
        <strain evidence="7 8">KMS-5</strain>
    </source>
</reference>
<evidence type="ECO:0000256" key="5">
    <source>
        <dbReference type="ARBA" id="ARBA00023136"/>
    </source>
</evidence>
<protein>
    <submittedName>
        <fullName evidence="7">Amino acid transporter</fullName>
    </submittedName>
</protein>
<dbReference type="InterPro" id="IPR001123">
    <property type="entry name" value="LeuE-type"/>
</dbReference>
<evidence type="ECO:0000313" key="7">
    <source>
        <dbReference type="EMBL" id="NEY92118.1"/>
    </source>
</evidence>
<dbReference type="Pfam" id="PF01810">
    <property type="entry name" value="LysE"/>
    <property type="match status" value="1"/>
</dbReference>
<sequence>MTTSSCPGIDGRRPWPRCRSCPVLEAVVQGWLVSTSLILAIGAQNAFVLRQGLRQEHVAAVVAVCALSDAVLIAAGVAGFGAASKALPWLGAALRWGGVAFLLVYGALRFRAAQRGGEALAPAEGQGARLGQVLTTCLILTWANPHVYLDTLALIGSISAQYAPRELAFGIGAATGSLTFFGALGFGARALAPLFARPQAWVVLEIVVGGTMWMIAAGLAFGG</sequence>
<gene>
    <name evidence="7" type="ORF">G4Z14_17675</name>
</gene>
<comment type="caution">
    <text evidence="7">The sequence shown here is derived from an EMBL/GenBank/DDBJ whole genome shotgun (WGS) entry which is preliminary data.</text>
</comment>
<dbReference type="GO" id="GO:0005886">
    <property type="term" value="C:plasma membrane"/>
    <property type="evidence" value="ECO:0007669"/>
    <property type="project" value="UniProtKB-SubCell"/>
</dbReference>
<evidence type="ECO:0000256" key="4">
    <source>
        <dbReference type="ARBA" id="ARBA00022989"/>
    </source>
</evidence>
<feature type="transmembrane region" description="Helical" evidence="6">
    <location>
        <begin position="89"/>
        <end position="108"/>
    </location>
</feature>
<keyword evidence="2" id="KW-1003">Cell membrane</keyword>
<feature type="transmembrane region" description="Helical" evidence="6">
    <location>
        <begin position="30"/>
        <end position="49"/>
    </location>
</feature>
<dbReference type="AlphaFoldDB" id="A0A6M0QX95"/>
<dbReference type="PANTHER" id="PTHR30086:SF20">
    <property type="entry name" value="ARGININE EXPORTER PROTEIN ARGO-RELATED"/>
    <property type="match status" value="1"/>
</dbReference>
<feature type="transmembrane region" description="Helical" evidence="6">
    <location>
        <begin position="200"/>
        <end position="221"/>
    </location>
</feature>
<proteinExistence type="predicted"/>
<keyword evidence="3 6" id="KW-0812">Transmembrane</keyword>
<feature type="transmembrane region" description="Helical" evidence="6">
    <location>
        <begin position="61"/>
        <end position="83"/>
    </location>
</feature>
<feature type="transmembrane region" description="Helical" evidence="6">
    <location>
        <begin position="167"/>
        <end position="188"/>
    </location>
</feature>
<comment type="subcellular location">
    <subcellularLocation>
        <location evidence="1">Cell membrane</location>
        <topology evidence="1">Multi-pass membrane protein</topology>
    </subcellularLocation>
</comment>
<evidence type="ECO:0000256" key="2">
    <source>
        <dbReference type="ARBA" id="ARBA00022475"/>
    </source>
</evidence>
<evidence type="ECO:0000256" key="6">
    <source>
        <dbReference type="SAM" id="Phobius"/>
    </source>
</evidence>
<keyword evidence="8" id="KW-1185">Reference proteome</keyword>
<evidence type="ECO:0000313" key="8">
    <source>
        <dbReference type="Proteomes" id="UP000477782"/>
    </source>
</evidence>
<keyword evidence="5 6" id="KW-0472">Membrane</keyword>
<keyword evidence="4 6" id="KW-1133">Transmembrane helix</keyword>
<name>A0A6M0QX95_9RHOB</name>
<evidence type="ECO:0000256" key="1">
    <source>
        <dbReference type="ARBA" id="ARBA00004651"/>
    </source>
</evidence>
<dbReference type="Proteomes" id="UP000477782">
    <property type="component" value="Unassembled WGS sequence"/>
</dbReference>
<accession>A0A6M0QX95</accession>
<dbReference type="PANTHER" id="PTHR30086">
    <property type="entry name" value="ARGININE EXPORTER PROTEIN ARGO"/>
    <property type="match status" value="1"/>
</dbReference>
<organism evidence="7 8">
    <name type="scientific">Tabrizicola oligotrophica</name>
    <dbReference type="NCBI Taxonomy" id="2710650"/>
    <lineage>
        <taxon>Bacteria</taxon>
        <taxon>Pseudomonadati</taxon>
        <taxon>Pseudomonadota</taxon>
        <taxon>Alphaproteobacteria</taxon>
        <taxon>Rhodobacterales</taxon>
        <taxon>Paracoccaceae</taxon>
        <taxon>Tabrizicola</taxon>
    </lineage>
</organism>
<dbReference type="EMBL" id="JAAIVJ010000020">
    <property type="protein sequence ID" value="NEY92118.1"/>
    <property type="molecule type" value="Genomic_DNA"/>
</dbReference>